<dbReference type="PANTHER" id="PTHR30446">
    <property type="entry name" value="RECOMBINATION PROTEIN RECR"/>
    <property type="match status" value="1"/>
</dbReference>
<comment type="caution">
    <text evidence="9">The sequence shown here is derived from an EMBL/GenBank/DDBJ whole genome shotgun (WGS) entry which is preliminary data.</text>
</comment>
<dbReference type="InterPro" id="IPR006171">
    <property type="entry name" value="TOPRIM_dom"/>
</dbReference>
<evidence type="ECO:0000256" key="7">
    <source>
        <dbReference type="HAMAP-Rule" id="MF_00017"/>
    </source>
</evidence>
<dbReference type="CDD" id="cd01025">
    <property type="entry name" value="TOPRIM_recR"/>
    <property type="match status" value="1"/>
</dbReference>
<sequence length="197" mass="21128">MNQIPVIEQLADALRCLPGVGPKTAQRMVLHLLEHDRVGGRHLSGRLLDAMDKVVHCDVCRNFTETPRCEICSNPRRDHSVVCIVENPADVIAIEHTAGYQGGYFVLMGTLSPLDGIGPEEIGVAQLIQRCEAGVTEVILAIGSTVEGEATAHYIAESLKPLDVKVSRIAHGIPLGGELEFVDGGTLSHALAGRKLI</sequence>
<keyword evidence="2 7" id="KW-0227">DNA damage</keyword>
<evidence type="ECO:0000259" key="8">
    <source>
        <dbReference type="PROSITE" id="PS50880"/>
    </source>
</evidence>
<dbReference type="GO" id="GO:0006281">
    <property type="term" value="P:DNA repair"/>
    <property type="evidence" value="ECO:0007669"/>
    <property type="project" value="UniProtKB-UniRule"/>
</dbReference>
<evidence type="ECO:0000256" key="1">
    <source>
        <dbReference type="ARBA" id="ARBA00022723"/>
    </source>
</evidence>
<dbReference type="InterPro" id="IPR023627">
    <property type="entry name" value="Rcmb_RecR"/>
</dbReference>
<keyword evidence="1 7" id="KW-0479">Metal-binding</keyword>
<dbReference type="GO" id="GO:0003677">
    <property type="term" value="F:DNA binding"/>
    <property type="evidence" value="ECO:0007669"/>
    <property type="project" value="UniProtKB-UniRule"/>
</dbReference>
<dbReference type="PANTHER" id="PTHR30446:SF0">
    <property type="entry name" value="RECOMBINATION PROTEIN RECR"/>
    <property type="match status" value="1"/>
</dbReference>
<dbReference type="GO" id="GO:0006310">
    <property type="term" value="P:DNA recombination"/>
    <property type="evidence" value="ECO:0007669"/>
    <property type="project" value="UniProtKB-UniRule"/>
</dbReference>
<feature type="domain" description="Toprim" evidence="8">
    <location>
        <begin position="80"/>
        <end position="174"/>
    </location>
</feature>
<dbReference type="PROSITE" id="PS50880">
    <property type="entry name" value="TOPRIM"/>
    <property type="match status" value="1"/>
</dbReference>
<dbReference type="Pfam" id="PF21176">
    <property type="entry name" value="RecR_HhH"/>
    <property type="match status" value="1"/>
</dbReference>
<comment type="function">
    <text evidence="7">May play a role in DNA repair. It seems to be involved in an RecBC-independent recombinational process of DNA repair. It may act with RecF and RecO.</text>
</comment>
<proteinExistence type="inferred from homology"/>
<dbReference type="Gene3D" id="6.10.250.240">
    <property type="match status" value="1"/>
</dbReference>
<dbReference type="Gene3D" id="1.10.8.420">
    <property type="entry name" value="RecR Domain 1"/>
    <property type="match status" value="1"/>
</dbReference>
<dbReference type="Proteomes" id="UP000754644">
    <property type="component" value="Unassembled WGS sequence"/>
</dbReference>
<feature type="zinc finger region" description="C4-type" evidence="7">
    <location>
        <begin position="57"/>
        <end position="72"/>
    </location>
</feature>
<evidence type="ECO:0000256" key="2">
    <source>
        <dbReference type="ARBA" id="ARBA00022763"/>
    </source>
</evidence>
<keyword evidence="6 7" id="KW-0234">DNA repair</keyword>
<keyword evidence="4 7" id="KW-0862">Zinc</keyword>
<name>A0A973A9L4_9GAMM</name>
<comment type="similarity">
    <text evidence="7">Belongs to the RecR family.</text>
</comment>
<evidence type="ECO:0000256" key="5">
    <source>
        <dbReference type="ARBA" id="ARBA00023172"/>
    </source>
</evidence>
<keyword evidence="5 7" id="KW-0233">DNA recombination</keyword>
<dbReference type="NCBIfam" id="TIGR00615">
    <property type="entry name" value="recR"/>
    <property type="match status" value="1"/>
</dbReference>
<dbReference type="Gene3D" id="3.40.1360.10">
    <property type="match status" value="1"/>
</dbReference>
<dbReference type="Pfam" id="PF21175">
    <property type="entry name" value="RecR_C"/>
    <property type="match status" value="1"/>
</dbReference>
<evidence type="ECO:0000256" key="3">
    <source>
        <dbReference type="ARBA" id="ARBA00022771"/>
    </source>
</evidence>
<accession>A0A973A9L4</accession>
<gene>
    <name evidence="7 9" type="primary">recR</name>
    <name evidence="9" type="ORF">HQ497_11145</name>
</gene>
<evidence type="ECO:0000313" key="10">
    <source>
        <dbReference type="Proteomes" id="UP000754644"/>
    </source>
</evidence>
<dbReference type="AlphaFoldDB" id="A0A973A9L4"/>
<dbReference type="SUPFAM" id="SSF111304">
    <property type="entry name" value="Recombination protein RecR"/>
    <property type="match status" value="1"/>
</dbReference>
<dbReference type="PROSITE" id="PS01300">
    <property type="entry name" value="RECR"/>
    <property type="match status" value="1"/>
</dbReference>
<keyword evidence="3 7" id="KW-0863">Zinc-finger</keyword>
<organism evidence="9 10">
    <name type="scientific">SAR86 cluster bacterium</name>
    <dbReference type="NCBI Taxonomy" id="2030880"/>
    <lineage>
        <taxon>Bacteria</taxon>
        <taxon>Pseudomonadati</taxon>
        <taxon>Pseudomonadota</taxon>
        <taxon>Gammaproteobacteria</taxon>
        <taxon>SAR86 cluster</taxon>
    </lineage>
</organism>
<dbReference type="GO" id="GO:0008270">
    <property type="term" value="F:zinc ion binding"/>
    <property type="evidence" value="ECO:0007669"/>
    <property type="project" value="UniProtKB-KW"/>
</dbReference>
<dbReference type="InterPro" id="IPR015967">
    <property type="entry name" value="Rcmb_RecR_Znf"/>
</dbReference>
<dbReference type="Pfam" id="PF13662">
    <property type="entry name" value="Toprim_4"/>
    <property type="match status" value="1"/>
</dbReference>
<reference evidence="9" key="1">
    <citation type="submission" date="2020-05" db="EMBL/GenBank/DDBJ databases">
        <title>Sulfur intermediates as new biogeochemical hubs in an aquatic model microbial ecosystem.</title>
        <authorList>
            <person name="Vigneron A."/>
        </authorList>
    </citation>
    <scope>NUCLEOTIDE SEQUENCE</scope>
    <source>
        <strain evidence="9">Bin.250</strain>
    </source>
</reference>
<evidence type="ECO:0000313" key="9">
    <source>
        <dbReference type="EMBL" id="NQV65908.1"/>
    </source>
</evidence>
<dbReference type="Pfam" id="PF02132">
    <property type="entry name" value="RecR_ZnF"/>
    <property type="match status" value="1"/>
</dbReference>
<dbReference type="InterPro" id="IPR034137">
    <property type="entry name" value="TOPRIM_RecR"/>
</dbReference>
<evidence type="ECO:0000256" key="6">
    <source>
        <dbReference type="ARBA" id="ARBA00023204"/>
    </source>
</evidence>
<protein>
    <recommendedName>
        <fullName evidence="7">Recombination protein RecR</fullName>
    </recommendedName>
</protein>
<dbReference type="EMBL" id="JABMOJ010000422">
    <property type="protein sequence ID" value="NQV65908.1"/>
    <property type="molecule type" value="Genomic_DNA"/>
</dbReference>
<dbReference type="SMART" id="SM00493">
    <property type="entry name" value="TOPRIM"/>
    <property type="match status" value="1"/>
</dbReference>
<dbReference type="InterPro" id="IPR000093">
    <property type="entry name" value="DNA_Rcmb_RecR"/>
</dbReference>
<dbReference type="HAMAP" id="MF_00017">
    <property type="entry name" value="RecR"/>
    <property type="match status" value="1"/>
</dbReference>
<evidence type="ECO:0000256" key="4">
    <source>
        <dbReference type="ARBA" id="ARBA00022833"/>
    </source>
</evidence>